<comment type="caution">
    <text evidence="3">The sequence shown here is derived from an EMBL/GenBank/DDBJ whole genome shotgun (WGS) entry which is preliminary data.</text>
</comment>
<feature type="transmembrane region" description="Helical" evidence="2">
    <location>
        <begin position="445"/>
        <end position="467"/>
    </location>
</feature>
<feature type="transmembrane region" description="Helical" evidence="2">
    <location>
        <begin position="370"/>
        <end position="395"/>
    </location>
</feature>
<evidence type="ECO:0000313" key="4">
    <source>
        <dbReference type="Proteomes" id="UP001259832"/>
    </source>
</evidence>
<name>A0AAD9GPK9_9STRA</name>
<evidence type="ECO:0000256" key="1">
    <source>
        <dbReference type="SAM" id="MobiDB-lite"/>
    </source>
</evidence>
<gene>
    <name evidence="3" type="ORF">P3T76_006634</name>
</gene>
<evidence type="ECO:0000313" key="3">
    <source>
        <dbReference type="EMBL" id="KAK1942312.1"/>
    </source>
</evidence>
<keyword evidence="2" id="KW-0812">Transmembrane</keyword>
<proteinExistence type="predicted"/>
<accession>A0AAD9GPK9</accession>
<dbReference type="AlphaFoldDB" id="A0AAD9GPK9"/>
<evidence type="ECO:0000256" key="2">
    <source>
        <dbReference type="SAM" id="Phobius"/>
    </source>
</evidence>
<feature type="transmembrane region" description="Helical" evidence="2">
    <location>
        <begin position="513"/>
        <end position="542"/>
    </location>
</feature>
<organism evidence="3 4">
    <name type="scientific">Phytophthora citrophthora</name>
    <dbReference type="NCBI Taxonomy" id="4793"/>
    <lineage>
        <taxon>Eukaryota</taxon>
        <taxon>Sar</taxon>
        <taxon>Stramenopiles</taxon>
        <taxon>Oomycota</taxon>
        <taxon>Peronosporomycetes</taxon>
        <taxon>Peronosporales</taxon>
        <taxon>Peronosporaceae</taxon>
        <taxon>Phytophthora</taxon>
    </lineage>
</organism>
<feature type="transmembrane region" description="Helical" evidence="2">
    <location>
        <begin position="306"/>
        <end position="330"/>
    </location>
</feature>
<keyword evidence="2" id="KW-0472">Membrane</keyword>
<protein>
    <recommendedName>
        <fullName evidence="5">Transmembrane protein</fullName>
    </recommendedName>
</protein>
<dbReference type="EMBL" id="JASMQC010000010">
    <property type="protein sequence ID" value="KAK1942312.1"/>
    <property type="molecule type" value="Genomic_DNA"/>
</dbReference>
<sequence>MHWKLQIVLDVLVLWLLLLLDFRDLWFKTQWMGPSDAFAFTTKTSVLLLDLPQSDEKIPSESVTGWRAFHDTCSDLRVLSGSSKSGVAHSHYLHVLAGNCSAPDGLTEEMSPQFSTMVLTSDIRADAMAWAACKLLYISRRPPLCQDVMVTSFLHKYRFGYPHVTSEMMAAPMSGAEQELRALLDVISKSMPLSRVVCVGGVEVNNESNHEESLRRVFGCASPDVPGKSAAFVGHFATGFAALQTDKARLTVDEVDVLGMRFIFRQNAVRSYKYFLPPSAVSGEQESSFRGRVDVSTALNLSCSGFLYNMMILIDMALLILHVWSAAELLERLILPPLLRTPTKQEIRNLVRDEGCTTLFACSLIHSSPVAVLTAVSALLSWLLLLPHSAVWALGSDETSFSLAWIHTLLSGVRVWVLLLLVVHFLWGIFVLIDEGRAYMLATRTYISSTELVAAVVVAGCLLRRRLLSILPKKHDMEYQRIVDNAAFPGSSAISNAFQDRIRMLPTHSQNPVLWMIYTPLIELLLLSLLIVGIGMPARYLFHEYRRRRATKVAAGVRVNENKEVDPLASRRRPSITGFSSAQAAMAGYKRLPLEELLDIPIRSKHIVRSGGIGSLEKTIGDEQFLSPVQYLSHGLLLENDRFLSTRRGFYRVLPVQEFMDTSAGRKGKEVAPKESNGSPKRRRYTSNVFD</sequence>
<dbReference type="Proteomes" id="UP001259832">
    <property type="component" value="Unassembled WGS sequence"/>
</dbReference>
<feature type="transmembrane region" description="Helical" evidence="2">
    <location>
        <begin position="415"/>
        <end position="433"/>
    </location>
</feature>
<reference evidence="3" key="1">
    <citation type="submission" date="2023-08" db="EMBL/GenBank/DDBJ databases">
        <title>Reference Genome Resource for the Citrus Pathogen Phytophthora citrophthora.</title>
        <authorList>
            <person name="Moller H."/>
            <person name="Coetzee B."/>
            <person name="Rose L.J."/>
            <person name="Van Niekerk J.M."/>
        </authorList>
    </citation>
    <scope>NUCLEOTIDE SEQUENCE</scope>
    <source>
        <strain evidence="3">STE-U-9442</strain>
    </source>
</reference>
<evidence type="ECO:0008006" key="5">
    <source>
        <dbReference type="Google" id="ProtNLM"/>
    </source>
</evidence>
<keyword evidence="4" id="KW-1185">Reference proteome</keyword>
<feature type="region of interest" description="Disordered" evidence="1">
    <location>
        <begin position="665"/>
        <end position="691"/>
    </location>
</feature>
<keyword evidence="2" id="KW-1133">Transmembrane helix</keyword>